<evidence type="ECO:0000313" key="2">
    <source>
        <dbReference type="EMBL" id="GAA4327871.1"/>
    </source>
</evidence>
<reference evidence="3" key="1">
    <citation type="journal article" date="2019" name="Int. J. Syst. Evol. Microbiol.">
        <title>The Global Catalogue of Microorganisms (GCM) 10K type strain sequencing project: providing services to taxonomists for standard genome sequencing and annotation.</title>
        <authorList>
            <consortium name="The Broad Institute Genomics Platform"/>
            <consortium name="The Broad Institute Genome Sequencing Center for Infectious Disease"/>
            <person name="Wu L."/>
            <person name="Ma J."/>
        </authorList>
    </citation>
    <scope>NUCLEOTIDE SEQUENCE [LARGE SCALE GENOMIC DNA]</scope>
    <source>
        <strain evidence="3">JCM 17705</strain>
    </source>
</reference>
<proteinExistence type="predicted"/>
<dbReference type="Proteomes" id="UP001500582">
    <property type="component" value="Unassembled WGS sequence"/>
</dbReference>
<accession>A0ABP8GP01</accession>
<evidence type="ECO:0000313" key="3">
    <source>
        <dbReference type="Proteomes" id="UP001500582"/>
    </source>
</evidence>
<dbReference type="InterPro" id="IPR010496">
    <property type="entry name" value="AL/BT2_dom"/>
</dbReference>
<dbReference type="EMBL" id="BAABFT010000008">
    <property type="protein sequence ID" value="GAA4327871.1"/>
    <property type="molecule type" value="Genomic_DNA"/>
</dbReference>
<dbReference type="Pfam" id="PF06439">
    <property type="entry name" value="3keto-disac_hyd"/>
    <property type="match status" value="1"/>
</dbReference>
<gene>
    <name evidence="2" type="ORF">GCM10023149_31580</name>
</gene>
<protein>
    <recommendedName>
        <fullName evidence="1">3-keto-alpha-glucoside-1,2-lyase/3-keto-2-hydroxy-glucal hydratase domain-containing protein</fullName>
    </recommendedName>
</protein>
<sequence>MSSAQTAASGQVPLDNLSAFKSPSANWSIAGSAVGDFNKANTINKKDGTGVLVTIPGKSKNEDIFTNMEHGDIDLSFDFMMPKESNSGVYLQGRYEIQLTDSWGKDALTNSDLGAVYSRWDESRPNGQFGYEGIAPRLNVSRAPGLWQNLRIIFQAPKFDGGKKVANARVVAIILNGVTITENAELTGPTRGSAFAEEAATGPLRLQGDHGPVAFKNIKYNTKVDPRIVDGSRRVWDDDDKPVTIDVKGEPVVFRSFVDIPGKRVTHAASIGYPHNISFGYDLDNGAIYQVWKGGFLDASPMWLSRGDGNSKALGSVINLSDASSLAVLDDVNAAWPDTLASLVYRPKGYELDAQGYPTFKYIFNGVHVNDKVTPTEGKSLTRVISTDGPAPKNVYARAAVANDITEVSDGLYSINNFEYYVQFDKGTKPVLRTTAKGKELLLPVKNTDKGTSVQYTLIW</sequence>
<dbReference type="Gene3D" id="2.60.120.560">
    <property type="entry name" value="Exo-inulinase, domain 1"/>
    <property type="match status" value="1"/>
</dbReference>
<comment type="caution">
    <text evidence="2">The sequence shown here is derived from an EMBL/GenBank/DDBJ whole genome shotgun (WGS) entry which is preliminary data.</text>
</comment>
<name>A0ABP8GP01_9SPHI</name>
<keyword evidence="3" id="KW-1185">Reference proteome</keyword>
<feature type="domain" description="3-keto-alpha-glucoside-1,2-lyase/3-keto-2-hydroxy-glucal hydratase" evidence="1">
    <location>
        <begin position="39"/>
        <end position="219"/>
    </location>
</feature>
<evidence type="ECO:0000259" key="1">
    <source>
        <dbReference type="Pfam" id="PF06439"/>
    </source>
</evidence>
<organism evidence="2 3">
    <name type="scientific">Mucilaginibacter gynuensis</name>
    <dbReference type="NCBI Taxonomy" id="1302236"/>
    <lineage>
        <taxon>Bacteria</taxon>
        <taxon>Pseudomonadati</taxon>
        <taxon>Bacteroidota</taxon>
        <taxon>Sphingobacteriia</taxon>
        <taxon>Sphingobacteriales</taxon>
        <taxon>Sphingobacteriaceae</taxon>
        <taxon>Mucilaginibacter</taxon>
    </lineage>
</organism>